<dbReference type="AlphaFoldDB" id="A0A5C5X8L0"/>
<name>A0A5C5X8L0_9BACT</name>
<dbReference type="Gene3D" id="1.10.357.140">
    <property type="entry name" value="UbiA prenyltransferase"/>
    <property type="match status" value="1"/>
</dbReference>
<feature type="transmembrane region" description="Helical" evidence="6">
    <location>
        <begin position="338"/>
        <end position="356"/>
    </location>
</feature>
<feature type="transmembrane region" description="Helical" evidence="6">
    <location>
        <begin position="312"/>
        <end position="332"/>
    </location>
</feature>
<proteinExistence type="predicted"/>
<organism evidence="7 8">
    <name type="scientific">Allorhodopirellula solitaria</name>
    <dbReference type="NCBI Taxonomy" id="2527987"/>
    <lineage>
        <taxon>Bacteria</taxon>
        <taxon>Pseudomonadati</taxon>
        <taxon>Planctomycetota</taxon>
        <taxon>Planctomycetia</taxon>
        <taxon>Pirellulales</taxon>
        <taxon>Pirellulaceae</taxon>
        <taxon>Allorhodopirellula</taxon>
    </lineage>
</organism>
<keyword evidence="5 6" id="KW-0472">Membrane</keyword>
<feature type="transmembrane region" description="Helical" evidence="6">
    <location>
        <begin position="240"/>
        <end position="261"/>
    </location>
</feature>
<keyword evidence="4 6" id="KW-1133">Transmembrane helix</keyword>
<keyword evidence="3 6" id="KW-0812">Transmembrane</keyword>
<reference evidence="7 8" key="1">
    <citation type="submission" date="2019-02" db="EMBL/GenBank/DDBJ databases">
        <title>Deep-cultivation of Planctomycetes and their phenomic and genomic characterization uncovers novel biology.</title>
        <authorList>
            <person name="Wiegand S."/>
            <person name="Jogler M."/>
            <person name="Boedeker C."/>
            <person name="Pinto D."/>
            <person name="Vollmers J."/>
            <person name="Rivas-Marin E."/>
            <person name="Kohn T."/>
            <person name="Peeters S.H."/>
            <person name="Heuer A."/>
            <person name="Rast P."/>
            <person name="Oberbeckmann S."/>
            <person name="Bunk B."/>
            <person name="Jeske O."/>
            <person name="Meyerdierks A."/>
            <person name="Storesund J.E."/>
            <person name="Kallscheuer N."/>
            <person name="Luecker S."/>
            <person name="Lage O.M."/>
            <person name="Pohl T."/>
            <person name="Merkel B.J."/>
            <person name="Hornburger P."/>
            <person name="Mueller R.-W."/>
            <person name="Bruemmer F."/>
            <person name="Labrenz M."/>
            <person name="Spormann A.M."/>
            <person name="Op Den Camp H."/>
            <person name="Overmann J."/>
            <person name="Amann R."/>
            <person name="Jetten M.S.M."/>
            <person name="Mascher T."/>
            <person name="Medema M.H."/>
            <person name="Devos D.P."/>
            <person name="Kaster A.-K."/>
            <person name="Ovreas L."/>
            <person name="Rohde M."/>
            <person name="Galperin M.Y."/>
            <person name="Jogler C."/>
        </authorList>
    </citation>
    <scope>NUCLEOTIDE SEQUENCE [LARGE SCALE GENOMIC DNA]</scope>
    <source>
        <strain evidence="7 8">CA85</strain>
    </source>
</reference>
<feature type="transmembrane region" description="Helical" evidence="6">
    <location>
        <begin position="54"/>
        <end position="77"/>
    </location>
</feature>
<dbReference type="Proteomes" id="UP000318053">
    <property type="component" value="Unassembled WGS sequence"/>
</dbReference>
<protein>
    <submittedName>
        <fullName evidence="7">Prenyltransferase</fullName>
    </submittedName>
</protein>
<evidence type="ECO:0000313" key="8">
    <source>
        <dbReference type="Proteomes" id="UP000318053"/>
    </source>
</evidence>
<evidence type="ECO:0000256" key="3">
    <source>
        <dbReference type="ARBA" id="ARBA00022692"/>
    </source>
</evidence>
<accession>A0A5C5X8L0</accession>
<comment type="caution">
    <text evidence="7">The sequence shown here is derived from an EMBL/GenBank/DDBJ whole genome shotgun (WGS) entry which is preliminary data.</text>
</comment>
<feature type="transmembrane region" description="Helical" evidence="6">
    <location>
        <begin position="129"/>
        <end position="148"/>
    </location>
</feature>
<evidence type="ECO:0000256" key="1">
    <source>
        <dbReference type="ARBA" id="ARBA00004141"/>
    </source>
</evidence>
<dbReference type="CDD" id="cd13964">
    <property type="entry name" value="PT_UbiA_1"/>
    <property type="match status" value="1"/>
</dbReference>
<keyword evidence="7" id="KW-0808">Transferase</keyword>
<dbReference type="InterPro" id="IPR000537">
    <property type="entry name" value="UbiA_prenyltransferase"/>
</dbReference>
<comment type="subcellular location">
    <subcellularLocation>
        <location evidence="1">Membrane</location>
        <topology evidence="1">Multi-pass membrane protein</topology>
    </subcellularLocation>
</comment>
<dbReference type="InterPro" id="IPR044878">
    <property type="entry name" value="UbiA_sf"/>
</dbReference>
<dbReference type="OrthoDB" id="2908954at2"/>
<dbReference type="Pfam" id="PF01040">
    <property type="entry name" value="UbiA"/>
    <property type="match status" value="1"/>
</dbReference>
<evidence type="ECO:0000256" key="4">
    <source>
        <dbReference type="ARBA" id="ARBA00022989"/>
    </source>
</evidence>
<dbReference type="GO" id="GO:0016020">
    <property type="term" value="C:membrane"/>
    <property type="evidence" value="ECO:0007669"/>
    <property type="project" value="UniProtKB-SubCell"/>
</dbReference>
<feature type="transmembrane region" description="Helical" evidence="6">
    <location>
        <begin position="160"/>
        <end position="181"/>
    </location>
</feature>
<gene>
    <name evidence="7" type="ORF">CA85_39660</name>
</gene>
<keyword evidence="2" id="KW-1003">Cell membrane</keyword>
<evidence type="ECO:0000313" key="7">
    <source>
        <dbReference type="EMBL" id="TWT59270.1"/>
    </source>
</evidence>
<feature type="transmembrane region" description="Helical" evidence="6">
    <location>
        <begin position="201"/>
        <end position="228"/>
    </location>
</feature>
<feature type="transmembrane region" description="Helical" evidence="6">
    <location>
        <begin position="12"/>
        <end position="34"/>
    </location>
</feature>
<dbReference type="RefSeq" id="WP_146392856.1">
    <property type="nucleotide sequence ID" value="NZ_SJPK01000011.1"/>
</dbReference>
<dbReference type="GO" id="GO:0016765">
    <property type="term" value="F:transferase activity, transferring alkyl or aryl (other than methyl) groups"/>
    <property type="evidence" value="ECO:0007669"/>
    <property type="project" value="InterPro"/>
</dbReference>
<dbReference type="EMBL" id="SJPK01000011">
    <property type="protein sequence ID" value="TWT59270.1"/>
    <property type="molecule type" value="Genomic_DNA"/>
</dbReference>
<feature type="transmembrane region" description="Helical" evidence="6">
    <location>
        <begin position="98"/>
        <end position="117"/>
    </location>
</feature>
<evidence type="ECO:0000256" key="6">
    <source>
        <dbReference type="SAM" id="Phobius"/>
    </source>
</evidence>
<evidence type="ECO:0000256" key="5">
    <source>
        <dbReference type="ARBA" id="ARBA00023136"/>
    </source>
</evidence>
<keyword evidence="8" id="KW-1185">Reference proteome</keyword>
<sequence>MNTAKWKSWAELVRLPNVFTVIADISAAFLLVLGGSGWYTGAWQAIQSTSDARAIWTALALALIAGVSLYWAGMILNDVFDLRRDVRARRGRPLARRAISVGTARCVGWSLLFAGVAPPLVMGLWCDSPLGWIPTAVAVALCVGIVLYDGPLKRTPLAPLLMGACRTLSFLLGATSANAVLSKLTGAEALGTLQSVRLGDPIAWGLTPVVLSFAIGMGTYIAGITTFGRREAVGDRSFHLPVGLVMMVAGAIMLSFAPRMAGWPLGDGSDAWMTAWRVDPVVIFPTAILLMLATALYRGFVAAKNPSPERIGATIGSALMAIIPISATITMLAVGPEIAILVFALLIPSRVLAARFRMT</sequence>
<feature type="transmembrane region" description="Helical" evidence="6">
    <location>
        <begin position="281"/>
        <end position="300"/>
    </location>
</feature>
<evidence type="ECO:0000256" key="2">
    <source>
        <dbReference type="ARBA" id="ARBA00022475"/>
    </source>
</evidence>